<dbReference type="GO" id="GO:0005739">
    <property type="term" value="C:mitochondrion"/>
    <property type="evidence" value="ECO:0007669"/>
    <property type="project" value="TreeGrafter"/>
</dbReference>
<sequence>MHNVHCQRKLALCVKCDEPVPRCELAAHNTNFHAVVECPACGHQCEKRYLTDHQVSKKKKGTLFWSYVACAYLKAQGIG</sequence>
<organism evidence="1 2">
    <name type="scientific">Coptotermes formosanus</name>
    <name type="common">Formosan subterranean termite</name>
    <dbReference type="NCBI Taxonomy" id="36987"/>
    <lineage>
        <taxon>Eukaryota</taxon>
        <taxon>Metazoa</taxon>
        <taxon>Ecdysozoa</taxon>
        <taxon>Arthropoda</taxon>
        <taxon>Hexapoda</taxon>
        <taxon>Insecta</taxon>
        <taxon>Pterygota</taxon>
        <taxon>Neoptera</taxon>
        <taxon>Polyneoptera</taxon>
        <taxon>Dictyoptera</taxon>
        <taxon>Blattodea</taxon>
        <taxon>Blattoidea</taxon>
        <taxon>Termitoidae</taxon>
        <taxon>Rhinotermitidae</taxon>
        <taxon>Coptotermes</taxon>
    </lineage>
</organism>
<dbReference type="InterPro" id="IPR051986">
    <property type="entry name" value="Innate_Immune_Apopt_Reg"/>
</dbReference>
<evidence type="ECO:0008006" key="3">
    <source>
        <dbReference type="Google" id="ProtNLM"/>
    </source>
</evidence>
<dbReference type="PANTHER" id="PTHR16295">
    <property type="entry name" value="TRAF-TYPE ZINC FINGER PROTEIN-RELATED"/>
    <property type="match status" value="1"/>
</dbReference>
<comment type="caution">
    <text evidence="1">The sequence shown here is derived from an EMBL/GenBank/DDBJ whole genome shotgun (WGS) entry which is preliminary data.</text>
</comment>
<dbReference type="OrthoDB" id="6437153at2759"/>
<gene>
    <name evidence="1" type="ORF">Cfor_07256</name>
</gene>
<reference evidence="2" key="1">
    <citation type="submission" date="2020-01" db="EMBL/GenBank/DDBJ databases">
        <title>Draft genome sequence of the Termite Coptotermes fromosanus.</title>
        <authorList>
            <person name="Itakura S."/>
            <person name="Yosikawa Y."/>
            <person name="Umezawa K."/>
        </authorList>
    </citation>
    <scope>NUCLEOTIDE SEQUENCE [LARGE SCALE GENOMIC DNA]</scope>
</reference>
<dbReference type="Proteomes" id="UP000502823">
    <property type="component" value="Unassembled WGS sequence"/>
</dbReference>
<evidence type="ECO:0000313" key="1">
    <source>
        <dbReference type="EMBL" id="GFG35843.1"/>
    </source>
</evidence>
<protein>
    <recommendedName>
        <fullName evidence="3">TRAF-type domain-containing protein</fullName>
    </recommendedName>
</protein>
<dbReference type="AlphaFoldDB" id="A0A6L2PTA4"/>
<dbReference type="PANTHER" id="PTHR16295:SF10">
    <property type="entry name" value="EXPRESSED PROTEIN"/>
    <property type="match status" value="1"/>
</dbReference>
<accession>A0A6L2PTA4</accession>
<proteinExistence type="predicted"/>
<evidence type="ECO:0000313" key="2">
    <source>
        <dbReference type="Proteomes" id="UP000502823"/>
    </source>
</evidence>
<dbReference type="EMBL" id="BLKM01000586">
    <property type="protein sequence ID" value="GFG35843.1"/>
    <property type="molecule type" value="Genomic_DNA"/>
</dbReference>
<name>A0A6L2PTA4_COPFO</name>
<dbReference type="InParanoid" id="A0A6L2PTA4"/>
<keyword evidence="2" id="KW-1185">Reference proteome</keyword>